<dbReference type="InterPro" id="IPR050155">
    <property type="entry name" value="HAD-like_hydrolase_sf"/>
</dbReference>
<dbReference type="Proteomes" id="UP000295277">
    <property type="component" value="Unassembled WGS sequence"/>
</dbReference>
<dbReference type="InterPro" id="IPR023198">
    <property type="entry name" value="PGP-like_dom2"/>
</dbReference>
<dbReference type="SFLD" id="SFLDS00003">
    <property type="entry name" value="Haloacid_Dehalogenase"/>
    <property type="match status" value="1"/>
</dbReference>
<dbReference type="Gene3D" id="3.40.50.1000">
    <property type="entry name" value="HAD superfamily/HAD-like"/>
    <property type="match status" value="1"/>
</dbReference>
<dbReference type="SFLD" id="SFLDG01135">
    <property type="entry name" value="C1.5.6:_HAD__Beta-PGM__Phospha"/>
    <property type="match status" value="1"/>
</dbReference>
<dbReference type="Pfam" id="PF13419">
    <property type="entry name" value="HAD_2"/>
    <property type="match status" value="1"/>
</dbReference>
<dbReference type="InterPro" id="IPR041492">
    <property type="entry name" value="HAD_2"/>
</dbReference>
<accession>A0A4R1YNG2</accession>
<dbReference type="InterPro" id="IPR006439">
    <property type="entry name" value="HAD-SF_hydro_IA"/>
</dbReference>
<dbReference type="AlphaFoldDB" id="A0A4R1YNG2"/>
<dbReference type="InterPro" id="IPR036412">
    <property type="entry name" value="HAD-like_sf"/>
</dbReference>
<dbReference type="GO" id="GO:0005829">
    <property type="term" value="C:cytosol"/>
    <property type="evidence" value="ECO:0007669"/>
    <property type="project" value="TreeGrafter"/>
</dbReference>
<dbReference type="EMBL" id="SLVM01000022">
    <property type="protein sequence ID" value="TCM79653.1"/>
    <property type="molecule type" value="Genomic_DNA"/>
</dbReference>
<dbReference type="GO" id="GO:0006281">
    <property type="term" value="P:DNA repair"/>
    <property type="evidence" value="ECO:0007669"/>
    <property type="project" value="TreeGrafter"/>
</dbReference>
<dbReference type="PANTHER" id="PTHR43434:SF24">
    <property type="entry name" value="HYDROLASE-RELATED"/>
    <property type="match status" value="1"/>
</dbReference>
<dbReference type="OrthoDB" id="9793014at2"/>
<dbReference type="SFLD" id="SFLDG01129">
    <property type="entry name" value="C1.5:_HAD__Beta-PGM__Phosphata"/>
    <property type="match status" value="1"/>
</dbReference>
<keyword evidence="2" id="KW-1185">Reference proteome</keyword>
<dbReference type="NCBIfam" id="TIGR01509">
    <property type="entry name" value="HAD-SF-IA-v3"/>
    <property type="match status" value="1"/>
</dbReference>
<dbReference type="PANTHER" id="PTHR43434">
    <property type="entry name" value="PHOSPHOGLYCOLATE PHOSPHATASE"/>
    <property type="match status" value="1"/>
</dbReference>
<dbReference type="Gene3D" id="1.10.150.240">
    <property type="entry name" value="Putative phosphatase, domain 2"/>
    <property type="match status" value="1"/>
</dbReference>
<proteinExistence type="predicted"/>
<dbReference type="InterPro" id="IPR023214">
    <property type="entry name" value="HAD_sf"/>
</dbReference>
<evidence type="ECO:0000313" key="1">
    <source>
        <dbReference type="EMBL" id="TCM79653.1"/>
    </source>
</evidence>
<reference evidence="1 2" key="1">
    <citation type="submission" date="2019-03" db="EMBL/GenBank/DDBJ databases">
        <title>Genomic Encyclopedia of Type Strains, Phase IV (KMG-IV): sequencing the most valuable type-strain genomes for metagenomic binning, comparative biology and taxonomic classification.</title>
        <authorList>
            <person name="Goeker M."/>
        </authorList>
    </citation>
    <scope>NUCLEOTIDE SEQUENCE [LARGE SCALE GENOMIC DNA]</scope>
    <source>
        <strain evidence="1 2">DSM 21153</strain>
    </source>
</reference>
<name>A0A4R1YNG2_9RHOB</name>
<dbReference type="RefSeq" id="WP_132696105.1">
    <property type="nucleotide sequence ID" value="NZ_SLVM01000022.1"/>
</dbReference>
<sequence>MSGLRLVIFDVDGTLVDSQAHIAAAMTAAFAAEGLAPPPLPAMLSVVGLSLPVALARLAPDLPEEGRARMVERYRGQYFTRRTETASPLYPGARAAIEALAAQDDTLLGIATGKSGRGLDAILAAHGLARHFVTRQHADLHPSKPHPAMVLAALDETGVAPENAVMIGDTEFDIAMGRAACVRTLGVRWGYHPAERLAAADALIEDFAALPGALDRLWGRA</sequence>
<evidence type="ECO:0000313" key="2">
    <source>
        <dbReference type="Proteomes" id="UP000295277"/>
    </source>
</evidence>
<dbReference type="GO" id="GO:0008967">
    <property type="term" value="F:phosphoglycolate phosphatase activity"/>
    <property type="evidence" value="ECO:0007669"/>
    <property type="project" value="TreeGrafter"/>
</dbReference>
<comment type="caution">
    <text evidence="1">The sequence shown here is derived from an EMBL/GenBank/DDBJ whole genome shotgun (WGS) entry which is preliminary data.</text>
</comment>
<dbReference type="NCBIfam" id="TIGR01549">
    <property type="entry name" value="HAD-SF-IA-v1"/>
    <property type="match status" value="1"/>
</dbReference>
<gene>
    <name evidence="1" type="ORF">EV216_12242</name>
</gene>
<protein>
    <submittedName>
        <fullName evidence="1">Phosphoglycolate phosphatase</fullName>
    </submittedName>
</protein>
<organism evidence="1 2">
    <name type="scientific">Rhodovulum steppense</name>
    <dbReference type="NCBI Taxonomy" id="540251"/>
    <lineage>
        <taxon>Bacteria</taxon>
        <taxon>Pseudomonadati</taxon>
        <taxon>Pseudomonadota</taxon>
        <taxon>Alphaproteobacteria</taxon>
        <taxon>Rhodobacterales</taxon>
        <taxon>Paracoccaceae</taxon>
        <taxon>Rhodovulum</taxon>
    </lineage>
</organism>
<dbReference type="SUPFAM" id="SSF56784">
    <property type="entry name" value="HAD-like"/>
    <property type="match status" value="1"/>
</dbReference>